<name>A0A834F7L1_ORYME</name>
<evidence type="ECO:0000313" key="3">
    <source>
        <dbReference type="EMBL" id="KAF6727865.1"/>
    </source>
</evidence>
<dbReference type="PANTHER" id="PTHR15286">
    <property type="entry name" value="RAS-ASSOCIATING DOMAIN CONTAINING PROTEIN"/>
    <property type="match status" value="1"/>
</dbReference>
<evidence type="ECO:0000313" key="4">
    <source>
        <dbReference type="Proteomes" id="UP000646548"/>
    </source>
</evidence>
<reference evidence="3" key="1">
    <citation type="journal article" name="BMC Genomics">
        <title>Long-read sequencing and de novo genome assembly of marine medaka (Oryzias melastigma).</title>
        <authorList>
            <person name="Liang P."/>
            <person name="Saqib H.S.A."/>
            <person name="Ni X."/>
            <person name="Shen Y."/>
        </authorList>
    </citation>
    <scope>NUCLEOTIDE SEQUENCE</scope>
    <source>
        <strain evidence="3">Bigg-433</strain>
    </source>
</reference>
<dbReference type="Proteomes" id="UP000646548">
    <property type="component" value="Unassembled WGS sequence"/>
</dbReference>
<evidence type="ECO:0000256" key="2">
    <source>
        <dbReference type="SAM" id="MobiDB-lite"/>
    </source>
</evidence>
<dbReference type="InterPro" id="IPR033593">
    <property type="entry name" value="N-RASSF"/>
</dbReference>
<accession>A0A834F7L1</accession>
<sequence>MLKKQDELTFEKYWEDELELEVEKDHEMRCKLGELQAKLDDCGQQLHKLSVSSAQLEKDIQQESQAKGKSPGPQESIDAVKAKLRSQEKHVTELGEQLSETEKALGRAESLLQAKNEEVEELNKELRQCNLQQFIQQTGVVPSHTHSRSDLQEQLELTHYLQDGFQDGQSAAPEEYPSRPTAKQFLGHPRNLQNPLVSSLNPEVLTSRESSWR</sequence>
<feature type="compositionally biased region" description="Polar residues" evidence="2">
    <location>
        <begin position="191"/>
        <end position="201"/>
    </location>
</feature>
<proteinExistence type="predicted"/>
<dbReference type="EMBL" id="WKFB01000297">
    <property type="protein sequence ID" value="KAF6727865.1"/>
    <property type="molecule type" value="Genomic_DNA"/>
</dbReference>
<keyword evidence="1" id="KW-0175">Coiled coil</keyword>
<comment type="caution">
    <text evidence="3">The sequence shown here is derived from an EMBL/GenBank/DDBJ whole genome shotgun (WGS) entry which is preliminary data.</text>
</comment>
<gene>
    <name evidence="3" type="ORF">FQA47_023319</name>
</gene>
<organism evidence="3 4">
    <name type="scientific">Oryzias melastigma</name>
    <name type="common">Marine medaka</name>
    <dbReference type="NCBI Taxonomy" id="30732"/>
    <lineage>
        <taxon>Eukaryota</taxon>
        <taxon>Metazoa</taxon>
        <taxon>Chordata</taxon>
        <taxon>Craniata</taxon>
        <taxon>Vertebrata</taxon>
        <taxon>Euteleostomi</taxon>
        <taxon>Actinopterygii</taxon>
        <taxon>Neopterygii</taxon>
        <taxon>Teleostei</taxon>
        <taxon>Neoteleostei</taxon>
        <taxon>Acanthomorphata</taxon>
        <taxon>Ovalentaria</taxon>
        <taxon>Atherinomorphae</taxon>
        <taxon>Beloniformes</taxon>
        <taxon>Adrianichthyidae</taxon>
        <taxon>Oryziinae</taxon>
        <taxon>Oryzias</taxon>
    </lineage>
</organism>
<dbReference type="AlphaFoldDB" id="A0A834F7L1"/>
<feature type="region of interest" description="Disordered" evidence="2">
    <location>
        <begin position="165"/>
        <end position="213"/>
    </location>
</feature>
<protein>
    <submittedName>
        <fullName evidence="3">Ras association domain-containing protein 7</fullName>
    </submittedName>
</protein>
<evidence type="ECO:0000256" key="1">
    <source>
        <dbReference type="SAM" id="Coils"/>
    </source>
</evidence>
<feature type="coiled-coil region" evidence="1">
    <location>
        <begin position="77"/>
        <end position="132"/>
    </location>
</feature>
<feature type="region of interest" description="Disordered" evidence="2">
    <location>
        <begin position="53"/>
        <end position="77"/>
    </location>
</feature>
<dbReference type="PANTHER" id="PTHR15286:SF11">
    <property type="entry name" value="RAS ASSOCIATION DOMAIN-CONTAINING PROTEIN 7"/>
    <property type="match status" value="1"/>
</dbReference>